<keyword evidence="6" id="KW-0813">Transport</keyword>
<evidence type="ECO:0000313" key="9">
    <source>
        <dbReference type="Proteomes" id="UP000029380"/>
    </source>
</evidence>
<dbReference type="OrthoDB" id="9798540at2"/>
<evidence type="ECO:0000256" key="1">
    <source>
        <dbReference type="ARBA" id="ARBA00004141"/>
    </source>
</evidence>
<dbReference type="GO" id="GO:0010043">
    <property type="term" value="P:response to zinc ion"/>
    <property type="evidence" value="ECO:0007669"/>
    <property type="project" value="TreeGrafter"/>
</dbReference>
<name>A0A091C9J4_9ENTE</name>
<dbReference type="InterPro" id="IPR037294">
    <property type="entry name" value="ABC_BtuC-like"/>
</dbReference>
<dbReference type="PANTHER" id="PTHR30477">
    <property type="entry name" value="ABC-TRANSPORTER METAL-BINDING PROTEIN"/>
    <property type="match status" value="1"/>
</dbReference>
<dbReference type="EMBL" id="JPVU01000008">
    <property type="protein sequence ID" value="KFN93769.1"/>
    <property type="molecule type" value="Genomic_DNA"/>
</dbReference>
<accession>A0A091C9J4</accession>
<feature type="transmembrane region" description="Helical" evidence="7">
    <location>
        <begin position="12"/>
        <end position="32"/>
    </location>
</feature>
<comment type="subcellular location">
    <subcellularLocation>
        <location evidence="6">Cell membrane</location>
        <topology evidence="6">Multi-pass membrane protein</topology>
    </subcellularLocation>
    <subcellularLocation>
        <location evidence="1">Membrane</location>
        <topology evidence="1">Multi-pass membrane protein</topology>
    </subcellularLocation>
</comment>
<evidence type="ECO:0000256" key="7">
    <source>
        <dbReference type="SAM" id="Phobius"/>
    </source>
</evidence>
<dbReference type="AlphaFoldDB" id="A0A091C9J4"/>
<feature type="transmembrane region" description="Helical" evidence="7">
    <location>
        <begin position="119"/>
        <end position="149"/>
    </location>
</feature>
<feature type="transmembrane region" description="Helical" evidence="7">
    <location>
        <begin position="175"/>
        <end position="203"/>
    </location>
</feature>
<sequence>MALLSYEFMRRAFLAALFIAGIAPMLGVFLVIRRQSLMADTLSHVSLAGVALGFFLNLNPTFTTMVVVVVAAILLEYLRMIYSGYSEVSIAILMAGGLAVALVLMNITGGNSSVSIQSYLFGSIVTITQPQVVFLGILFVLITFLFLLFRRPMYVLTFDEESAHVEGLPVHWMSMLFNVLTGVAIAIMIPIAGALLISAIMVLPAAISMRMGKSFNAVILISVFIGLIGMLSGLTSSFYIDTPPGATITLVFIALVFNYKPIKKVLFFTTTWTTKTRTKIAENENSLLSFYKFR</sequence>
<dbReference type="FunFam" id="1.10.3470.10:FF:000008">
    <property type="entry name" value="Zinc ABC transporter, permease protein"/>
    <property type="match status" value="1"/>
</dbReference>
<proteinExistence type="inferred from homology"/>
<evidence type="ECO:0000256" key="6">
    <source>
        <dbReference type="RuleBase" id="RU003943"/>
    </source>
</evidence>
<dbReference type="PATRIC" id="fig|1302649.3.peg.41"/>
<keyword evidence="4 7" id="KW-1133">Transmembrane helix</keyword>
<gene>
    <name evidence="8" type="ORF">TMUPMC115_0041</name>
</gene>
<keyword evidence="3 6" id="KW-0812">Transmembrane</keyword>
<evidence type="ECO:0000256" key="5">
    <source>
        <dbReference type="ARBA" id="ARBA00023136"/>
    </source>
</evidence>
<comment type="similarity">
    <text evidence="2 6">Belongs to the ABC-3 integral membrane protein family.</text>
</comment>
<feature type="transmembrane region" description="Helical" evidence="7">
    <location>
        <begin position="88"/>
        <end position="107"/>
    </location>
</feature>
<evidence type="ECO:0000256" key="2">
    <source>
        <dbReference type="ARBA" id="ARBA00008034"/>
    </source>
</evidence>
<feature type="transmembrane region" description="Helical" evidence="7">
    <location>
        <begin position="215"/>
        <end position="232"/>
    </location>
</feature>
<organism evidence="8 9">
    <name type="scientific">Tetragenococcus muriaticus PMC-11-5</name>
    <dbReference type="NCBI Taxonomy" id="1302649"/>
    <lineage>
        <taxon>Bacteria</taxon>
        <taxon>Bacillati</taxon>
        <taxon>Bacillota</taxon>
        <taxon>Bacilli</taxon>
        <taxon>Lactobacillales</taxon>
        <taxon>Enterococcaceae</taxon>
        <taxon>Tetragenococcus</taxon>
    </lineage>
</organism>
<evidence type="ECO:0000256" key="3">
    <source>
        <dbReference type="ARBA" id="ARBA00022692"/>
    </source>
</evidence>
<dbReference type="PANTHER" id="PTHR30477:SF0">
    <property type="entry name" value="METAL TRANSPORT SYSTEM MEMBRANE PROTEIN TM_0125-RELATED"/>
    <property type="match status" value="1"/>
</dbReference>
<protein>
    <submittedName>
        <fullName evidence="8">Permease component of an ABC superfamily zinc transporter</fullName>
    </submittedName>
</protein>
<dbReference type="GO" id="GO:0043190">
    <property type="term" value="C:ATP-binding cassette (ABC) transporter complex"/>
    <property type="evidence" value="ECO:0007669"/>
    <property type="project" value="InterPro"/>
</dbReference>
<reference evidence="8 9" key="1">
    <citation type="submission" date="2014-08" db="EMBL/GenBank/DDBJ databases">
        <title>Genome sequence of Tetragenococcus muriaticus.</title>
        <authorList>
            <person name="Chuea-nongthon C."/>
            <person name="Rodtong S."/>
            <person name="Yongsawatdigul J."/>
            <person name="Steele J.L."/>
            <person name="Liu X.-y."/>
            <person name="Speers J."/>
            <person name="Glasner J.D."/>
            <person name="Neeno-Eckwall E.C."/>
        </authorList>
    </citation>
    <scope>NUCLEOTIDE SEQUENCE [LARGE SCALE GENOMIC DNA]</scope>
    <source>
        <strain evidence="8 9">PMC-11-5</strain>
    </source>
</reference>
<dbReference type="CDD" id="cd06550">
    <property type="entry name" value="TM_ABC_iron-siderophores_like"/>
    <property type="match status" value="1"/>
</dbReference>
<evidence type="ECO:0000313" key="8">
    <source>
        <dbReference type="EMBL" id="KFN93769.1"/>
    </source>
</evidence>
<feature type="transmembrane region" description="Helical" evidence="7">
    <location>
        <begin position="238"/>
        <end position="257"/>
    </location>
</feature>
<comment type="caution">
    <text evidence="8">The sequence shown here is derived from an EMBL/GenBank/DDBJ whole genome shotgun (WGS) entry which is preliminary data.</text>
</comment>
<evidence type="ECO:0000256" key="4">
    <source>
        <dbReference type="ARBA" id="ARBA00022989"/>
    </source>
</evidence>
<dbReference type="Proteomes" id="UP000029380">
    <property type="component" value="Unassembled WGS sequence"/>
</dbReference>
<dbReference type="SUPFAM" id="SSF81345">
    <property type="entry name" value="ABC transporter involved in vitamin B12 uptake, BtuC"/>
    <property type="match status" value="1"/>
</dbReference>
<dbReference type="Pfam" id="PF00950">
    <property type="entry name" value="ABC-3"/>
    <property type="match status" value="1"/>
</dbReference>
<dbReference type="GO" id="GO:0055085">
    <property type="term" value="P:transmembrane transport"/>
    <property type="evidence" value="ECO:0007669"/>
    <property type="project" value="InterPro"/>
</dbReference>
<keyword evidence="5 7" id="KW-0472">Membrane</keyword>
<dbReference type="Gene3D" id="1.10.3470.10">
    <property type="entry name" value="ABC transporter involved in vitamin B12 uptake, BtuC"/>
    <property type="match status" value="1"/>
</dbReference>
<dbReference type="InterPro" id="IPR001626">
    <property type="entry name" value="ABC_TroCD"/>
</dbReference>